<proteinExistence type="predicted"/>
<feature type="compositionally biased region" description="Pro residues" evidence="1">
    <location>
        <begin position="74"/>
        <end position="88"/>
    </location>
</feature>
<sequence>MATATMDDLVASLSGNMHVSQEGYDLKALQEYLSQNLPLPMAPPTGGLGYPQPTSRSTSLTRKPSSLPSYTYPSPTPNALPLPSPSPYAQPQAQLQWQQAQGQAQAQGQQAQAPTPAPASASYDPPSQIPTLPPAQRPAPPRRASSFGTLPHSYIPACACSSAHQPQPQPQPSSPSTSYAAFESDAFAPVWKAEESAVVGGDPWARIRAGQGQVGAFGGAFGYAHAQGGQKPIAAQDNQAAGGGGGWQWGLQIGVFDQPTPTPLSLSQQDRTGGQDMDMGMDMDEDSMMDASDDEDEDDEEVEGMMDERERDPWGAGRARGRPVW</sequence>
<feature type="compositionally biased region" description="Low complexity" evidence="1">
    <location>
        <begin position="64"/>
        <end position="73"/>
    </location>
</feature>
<feature type="compositionally biased region" description="Pro residues" evidence="1">
    <location>
        <begin position="127"/>
        <end position="141"/>
    </location>
</feature>
<protein>
    <submittedName>
        <fullName evidence="2">Uncharacterized protein</fullName>
    </submittedName>
</protein>
<feature type="compositionally biased region" description="Polar residues" evidence="1">
    <location>
        <begin position="52"/>
        <end position="63"/>
    </location>
</feature>
<feature type="compositionally biased region" description="Low complexity" evidence="1">
    <location>
        <begin position="89"/>
        <end position="126"/>
    </location>
</feature>
<feature type="region of interest" description="Disordered" evidence="1">
    <location>
        <begin position="37"/>
        <end position="148"/>
    </location>
</feature>
<feature type="region of interest" description="Disordered" evidence="1">
    <location>
        <begin position="259"/>
        <end position="325"/>
    </location>
</feature>
<dbReference type="Proteomes" id="UP000322245">
    <property type="component" value="Unassembled WGS sequence"/>
</dbReference>
<dbReference type="AlphaFoldDB" id="A0A5D3APV5"/>
<feature type="compositionally biased region" description="Acidic residues" evidence="1">
    <location>
        <begin position="279"/>
        <end position="305"/>
    </location>
</feature>
<evidence type="ECO:0000256" key="1">
    <source>
        <dbReference type="SAM" id="MobiDB-lite"/>
    </source>
</evidence>
<feature type="compositionally biased region" description="Polar residues" evidence="1">
    <location>
        <begin position="263"/>
        <end position="272"/>
    </location>
</feature>
<dbReference type="EMBL" id="NIDF01000157">
    <property type="protein sequence ID" value="TYJ52103.1"/>
    <property type="molecule type" value="Genomic_DNA"/>
</dbReference>
<comment type="caution">
    <text evidence="2">The sequence shown here is derived from an EMBL/GenBank/DDBJ whole genome shotgun (WGS) entry which is preliminary data.</text>
</comment>
<accession>A0A5D3APV5</accession>
<reference evidence="2 3" key="1">
    <citation type="submission" date="2017-05" db="EMBL/GenBank/DDBJ databases">
        <title>The Genome Sequence of Tsuchiyaea wingfieldii DSM 27421.</title>
        <authorList>
            <person name="Cuomo C."/>
            <person name="Passer A."/>
            <person name="Billmyre B."/>
            <person name="Heitman J."/>
        </authorList>
    </citation>
    <scope>NUCLEOTIDE SEQUENCE [LARGE SCALE GENOMIC DNA]</scope>
    <source>
        <strain evidence="2 3">DSM 27421</strain>
    </source>
</reference>
<gene>
    <name evidence="2" type="ORF">B9479_007311</name>
</gene>
<name>A0A5D3APV5_9TREE</name>
<keyword evidence="3" id="KW-1185">Reference proteome</keyword>
<evidence type="ECO:0000313" key="2">
    <source>
        <dbReference type="EMBL" id="TYJ52103.1"/>
    </source>
</evidence>
<evidence type="ECO:0000313" key="3">
    <source>
        <dbReference type="Proteomes" id="UP000322245"/>
    </source>
</evidence>
<organism evidence="2 3">
    <name type="scientific">Cryptococcus floricola</name>
    <dbReference type="NCBI Taxonomy" id="2591691"/>
    <lineage>
        <taxon>Eukaryota</taxon>
        <taxon>Fungi</taxon>
        <taxon>Dikarya</taxon>
        <taxon>Basidiomycota</taxon>
        <taxon>Agaricomycotina</taxon>
        <taxon>Tremellomycetes</taxon>
        <taxon>Tremellales</taxon>
        <taxon>Cryptococcaceae</taxon>
        <taxon>Cryptococcus</taxon>
    </lineage>
</organism>